<evidence type="ECO:0000256" key="10">
    <source>
        <dbReference type="ARBA" id="ARBA00023224"/>
    </source>
</evidence>
<evidence type="ECO:0000256" key="2">
    <source>
        <dbReference type="ARBA" id="ARBA00007343"/>
    </source>
</evidence>
<dbReference type="GO" id="GO:0007166">
    <property type="term" value="P:cell surface receptor signaling pathway"/>
    <property type="evidence" value="ECO:0007669"/>
    <property type="project" value="InterPro"/>
</dbReference>
<dbReference type="PRINTS" id="PR00249">
    <property type="entry name" value="GPCRSECRETIN"/>
</dbReference>
<keyword evidence="4 11" id="KW-1133">Transmembrane helix</keyword>
<keyword evidence="3 11" id="KW-0812">Transmembrane</keyword>
<dbReference type="InterPro" id="IPR057244">
    <property type="entry name" value="GAIN_B"/>
</dbReference>
<evidence type="ECO:0000313" key="15">
    <source>
        <dbReference type="Ensembl" id="ENSLACP00000001402.1"/>
    </source>
</evidence>
<evidence type="ECO:0000256" key="9">
    <source>
        <dbReference type="ARBA" id="ARBA00023180"/>
    </source>
</evidence>
<keyword evidence="5" id="KW-0297">G-protein coupled receptor</keyword>
<evidence type="ECO:0000259" key="12">
    <source>
        <dbReference type="PROSITE" id="PS50221"/>
    </source>
</evidence>
<feature type="transmembrane region" description="Helical" evidence="11">
    <location>
        <begin position="334"/>
        <end position="356"/>
    </location>
</feature>
<keyword evidence="16" id="KW-1185">Reference proteome</keyword>
<evidence type="ECO:0000259" key="14">
    <source>
        <dbReference type="PROSITE" id="PS50261"/>
    </source>
</evidence>
<dbReference type="PROSITE" id="PS50227">
    <property type="entry name" value="G_PROTEIN_RECEP_F2_3"/>
    <property type="match status" value="1"/>
</dbReference>
<dbReference type="InterPro" id="IPR046338">
    <property type="entry name" value="GAIN_dom_sf"/>
</dbReference>
<keyword evidence="7" id="KW-1015">Disulfide bond</keyword>
<evidence type="ECO:0000256" key="1">
    <source>
        <dbReference type="ARBA" id="ARBA00004141"/>
    </source>
</evidence>
<dbReference type="GO" id="GO:0007189">
    <property type="term" value="P:adenylate cyclase-activating G protein-coupled receptor signaling pathway"/>
    <property type="evidence" value="ECO:0007669"/>
    <property type="project" value="TreeGrafter"/>
</dbReference>
<dbReference type="FunFam" id="1.20.1070.10:FF:000058">
    <property type="entry name" value="Adhesion G protein-coupled receptor F5"/>
    <property type="match status" value="1"/>
</dbReference>
<dbReference type="SMART" id="SM00303">
    <property type="entry name" value="GPS"/>
    <property type="match status" value="1"/>
</dbReference>
<evidence type="ECO:0000259" key="13">
    <source>
        <dbReference type="PROSITE" id="PS50227"/>
    </source>
</evidence>
<dbReference type="Proteomes" id="UP000008672">
    <property type="component" value="Unassembled WGS sequence"/>
</dbReference>
<feature type="transmembrane region" description="Helical" evidence="11">
    <location>
        <begin position="491"/>
        <end position="515"/>
    </location>
</feature>
<dbReference type="InterPro" id="IPR001879">
    <property type="entry name" value="GPCR_2_extracellular_dom"/>
</dbReference>
<dbReference type="InterPro" id="IPR036445">
    <property type="entry name" value="GPCR_2_extracell_dom_sf"/>
</dbReference>
<evidence type="ECO:0000313" key="16">
    <source>
        <dbReference type="Proteomes" id="UP000008672"/>
    </source>
</evidence>
<feature type="transmembrane region" description="Helical" evidence="11">
    <location>
        <begin position="453"/>
        <end position="471"/>
    </location>
</feature>
<sequence length="569" mass="64219">TFCDGGPHWNKTKAGRTAKLPCPSGRVGNKWRRCSFYGKWGNVTENCTSAILNDLFKNIMVFTSFYLYYEKKLLFNLSDPIQMEAKTASDLELSMKILGIMANISFHQNATINAIVFSNILAVASNITNRSLLPSYSTSNEEKSTFSTLLQAVETFSLLLQPDNETFEVFYPNVQMKGMKFSVRSRRNNEQKIDMTPYLAVCIDMSNIFKFPENVNVIIITVTYASLPEVSPIFPDKFQDYFVNSLIHSTSVRVNNMEYKEVNIQMVFELRNTSVNLESAACVYWDFSLRRGRGGWAEDGCNAKTDGNITTCHCSHLTSFAVLMSRSPPQEPEYIYLVTYLGLGVSIGSLCICIFIEVLVWKSVVKSNLSHFRHVALLNIAVSLLIADICFVCASSNFVLKVAHACTALTFLNHFFYMALFFWSLCQSIILLHKMVFPFSLLRKKTYLRVSFLIGYFFPLGIAAATLLYFYPKGKYQNKIACWLDQSGAMYAFVVPVGCIIVTNLITLIVVIAKLMRPSISDGGHVEEKDVAKRMVKALLILIPTFGVTWALGYLLIGRFPQEVLVIFK</sequence>
<feature type="transmembrane region" description="Helical" evidence="11">
    <location>
        <begin position="536"/>
        <end position="557"/>
    </location>
</feature>
<dbReference type="OMA" id="DNDECAV"/>
<keyword evidence="10" id="KW-0807">Transducer</keyword>
<dbReference type="Pfam" id="PF01825">
    <property type="entry name" value="GPS"/>
    <property type="match status" value="1"/>
</dbReference>
<accession>H2ZVI1</accession>
<dbReference type="SUPFAM" id="SSF81321">
    <property type="entry name" value="Family A G protein-coupled receptor-like"/>
    <property type="match status" value="1"/>
</dbReference>
<organism evidence="15 16">
    <name type="scientific">Latimeria chalumnae</name>
    <name type="common">Coelacanth</name>
    <dbReference type="NCBI Taxonomy" id="7897"/>
    <lineage>
        <taxon>Eukaryota</taxon>
        <taxon>Metazoa</taxon>
        <taxon>Chordata</taxon>
        <taxon>Craniata</taxon>
        <taxon>Vertebrata</taxon>
        <taxon>Euteleostomi</taxon>
        <taxon>Coelacanthiformes</taxon>
        <taxon>Coelacanthidae</taxon>
        <taxon>Latimeria</taxon>
    </lineage>
</organism>
<evidence type="ECO:0000256" key="5">
    <source>
        <dbReference type="ARBA" id="ARBA00023040"/>
    </source>
</evidence>
<dbReference type="InterPro" id="IPR051587">
    <property type="entry name" value="Adhesion_GPCR"/>
</dbReference>
<dbReference type="InParanoid" id="H2ZVI1"/>
<proteinExistence type="inferred from homology"/>
<evidence type="ECO:0000256" key="11">
    <source>
        <dbReference type="SAM" id="Phobius"/>
    </source>
</evidence>
<comment type="similarity">
    <text evidence="2">Belongs to the G-protein coupled receptor 2 family. Adhesion G-protein coupled receptor (ADGR) subfamily.</text>
</comment>
<keyword evidence="9" id="KW-0325">Glycoprotein</keyword>
<reference evidence="16" key="1">
    <citation type="submission" date="2011-08" db="EMBL/GenBank/DDBJ databases">
        <title>The draft genome of Latimeria chalumnae.</title>
        <authorList>
            <person name="Di Palma F."/>
            <person name="Alfoldi J."/>
            <person name="Johnson J."/>
            <person name="Berlin A."/>
            <person name="Gnerre S."/>
            <person name="Jaffe D."/>
            <person name="MacCallum I."/>
            <person name="Young S."/>
            <person name="Walker B.J."/>
            <person name="Lander E."/>
            <person name="Lindblad-Toh K."/>
        </authorList>
    </citation>
    <scope>NUCLEOTIDE SEQUENCE [LARGE SCALE GENOMIC DNA]</scope>
    <source>
        <strain evidence="16">Wild caught</strain>
    </source>
</reference>
<reference evidence="15" key="3">
    <citation type="submission" date="2025-09" db="UniProtKB">
        <authorList>
            <consortium name="Ensembl"/>
        </authorList>
    </citation>
    <scope>IDENTIFICATION</scope>
</reference>
<protein>
    <submittedName>
        <fullName evidence="15">Uncharacterized protein</fullName>
    </submittedName>
</protein>
<feature type="domain" description="G-protein coupled receptors family 2 profile 2" evidence="14">
    <location>
        <begin position="335"/>
        <end position="569"/>
    </location>
</feature>
<dbReference type="AlphaFoldDB" id="H2ZVI1"/>
<dbReference type="Pfam" id="PF00002">
    <property type="entry name" value="7tm_2"/>
    <property type="match status" value="1"/>
</dbReference>
<dbReference type="PANTHER" id="PTHR45813">
    <property type="entry name" value="IG-LIKE DOMAIN-CONTAINING PROTEIN"/>
    <property type="match status" value="1"/>
</dbReference>
<dbReference type="Gene3D" id="4.10.1240.10">
    <property type="entry name" value="GPCR, family 2, extracellular hormone receptor domain"/>
    <property type="match status" value="1"/>
</dbReference>
<dbReference type="SUPFAM" id="SSF111418">
    <property type="entry name" value="Hormone receptor domain"/>
    <property type="match status" value="1"/>
</dbReference>
<dbReference type="Gene3D" id="1.20.1070.10">
    <property type="entry name" value="Rhodopsin 7-helix transmembrane proteins"/>
    <property type="match status" value="1"/>
</dbReference>
<name>H2ZVI1_LATCH</name>
<dbReference type="PANTHER" id="PTHR45813:SF10">
    <property type="entry name" value="ADHESION G-PROTEIN COUPLED RECEPTOR F3"/>
    <property type="match status" value="1"/>
</dbReference>
<evidence type="ECO:0000256" key="7">
    <source>
        <dbReference type="ARBA" id="ARBA00023157"/>
    </source>
</evidence>
<evidence type="ECO:0000256" key="8">
    <source>
        <dbReference type="ARBA" id="ARBA00023170"/>
    </source>
</evidence>
<dbReference type="InterPro" id="IPR017981">
    <property type="entry name" value="GPCR_2-like_7TM"/>
</dbReference>
<evidence type="ECO:0000256" key="3">
    <source>
        <dbReference type="ARBA" id="ARBA00022692"/>
    </source>
</evidence>
<keyword evidence="8" id="KW-0675">Receptor</keyword>
<dbReference type="Ensembl" id="ENSLACT00000001414.1">
    <property type="protein sequence ID" value="ENSLACP00000001402.1"/>
    <property type="gene ID" value="ENSLACG00000001257.1"/>
</dbReference>
<feature type="transmembrane region" description="Helical" evidence="11">
    <location>
        <begin position="377"/>
        <end position="399"/>
    </location>
</feature>
<dbReference type="GeneTree" id="ENSGT00940000154603"/>
<dbReference type="HOGENOM" id="CLU_002753_3_6_1"/>
<evidence type="ECO:0000256" key="6">
    <source>
        <dbReference type="ARBA" id="ARBA00023136"/>
    </source>
</evidence>
<dbReference type="InterPro" id="IPR000832">
    <property type="entry name" value="GPCR_2_secretin-like"/>
</dbReference>
<dbReference type="Gene3D" id="2.60.220.50">
    <property type="match status" value="1"/>
</dbReference>
<comment type="subcellular location">
    <subcellularLocation>
        <location evidence="1">Membrane</location>
        <topology evidence="1">Multi-pass membrane protein</topology>
    </subcellularLocation>
</comment>
<dbReference type="eggNOG" id="KOG4193">
    <property type="taxonomic scope" value="Eukaryota"/>
</dbReference>
<feature type="domain" description="G-protein coupled receptors family 2 profile 1" evidence="13">
    <location>
        <begin position="4"/>
        <end position="40"/>
    </location>
</feature>
<feature type="domain" description="GAIN-B" evidence="12">
    <location>
        <begin position="165"/>
        <end position="330"/>
    </location>
</feature>
<dbReference type="GO" id="GO:0016020">
    <property type="term" value="C:membrane"/>
    <property type="evidence" value="ECO:0007669"/>
    <property type="project" value="UniProtKB-SubCell"/>
</dbReference>
<keyword evidence="6 11" id="KW-0472">Membrane</keyword>
<dbReference type="PROSITE" id="PS50261">
    <property type="entry name" value="G_PROTEIN_RECEP_F2_4"/>
    <property type="match status" value="1"/>
</dbReference>
<feature type="transmembrane region" description="Helical" evidence="11">
    <location>
        <begin position="411"/>
        <end position="432"/>
    </location>
</feature>
<dbReference type="GO" id="GO:0004930">
    <property type="term" value="F:G protein-coupled receptor activity"/>
    <property type="evidence" value="ECO:0007669"/>
    <property type="project" value="UniProtKB-KW"/>
</dbReference>
<dbReference type="EMBL" id="AFYH01095629">
    <property type="status" value="NOT_ANNOTATED_CDS"/>
    <property type="molecule type" value="Genomic_DNA"/>
</dbReference>
<dbReference type="FunCoup" id="H2ZVI1">
    <property type="interactions" value="20"/>
</dbReference>
<dbReference type="EMBL" id="AFYH01095628">
    <property type="status" value="NOT_ANNOTATED_CDS"/>
    <property type="molecule type" value="Genomic_DNA"/>
</dbReference>
<evidence type="ECO:0000256" key="4">
    <source>
        <dbReference type="ARBA" id="ARBA00022989"/>
    </source>
</evidence>
<dbReference type="InterPro" id="IPR000203">
    <property type="entry name" value="GPS"/>
</dbReference>
<reference evidence="15" key="2">
    <citation type="submission" date="2025-08" db="UniProtKB">
        <authorList>
            <consortium name="Ensembl"/>
        </authorList>
    </citation>
    <scope>IDENTIFICATION</scope>
</reference>
<dbReference type="PROSITE" id="PS50221">
    <property type="entry name" value="GAIN_B"/>
    <property type="match status" value="1"/>
</dbReference>